<dbReference type="PANTHER" id="PTHR18901">
    <property type="entry name" value="2-DEOXYGLUCOSE-6-PHOSPHATE PHOSPHATASE 2"/>
    <property type="match status" value="1"/>
</dbReference>
<organism evidence="1 2">
    <name type="scientific">Tritonibacter scottomollicae</name>
    <name type="common">Epibacterium scottomollicae</name>
    <dbReference type="NCBI Taxonomy" id="483013"/>
    <lineage>
        <taxon>Bacteria</taxon>
        <taxon>Pseudomonadati</taxon>
        <taxon>Pseudomonadota</taxon>
        <taxon>Alphaproteobacteria</taxon>
        <taxon>Rhodobacterales</taxon>
        <taxon>Paracoccaceae</taxon>
        <taxon>Tritonibacter</taxon>
    </lineage>
</organism>
<reference evidence="1 2" key="1">
    <citation type="submission" date="2023-10" db="EMBL/GenBank/DDBJ databases">
        <title>Eight complete genome sequences of bacteria isolated from laboratory stock of Giant Kelp gametophytes.</title>
        <authorList>
            <person name="Tolentino B."/>
            <person name="Nuzhdin S."/>
        </authorList>
    </citation>
    <scope>NUCLEOTIDE SEQUENCE [LARGE SCALE GENOMIC DNA]</scope>
    <source>
        <strain evidence="1 2">LC.270.F.C4</strain>
    </source>
</reference>
<dbReference type="Pfam" id="PF00702">
    <property type="entry name" value="Hydrolase"/>
    <property type="match status" value="1"/>
</dbReference>
<name>A0ABZ0HCE4_TRISK</name>
<dbReference type="InterPro" id="IPR023214">
    <property type="entry name" value="HAD_sf"/>
</dbReference>
<dbReference type="PRINTS" id="PR00413">
    <property type="entry name" value="HADHALOGNASE"/>
</dbReference>
<dbReference type="Gene3D" id="1.10.150.240">
    <property type="entry name" value="Putative phosphatase, domain 2"/>
    <property type="match status" value="1"/>
</dbReference>
<dbReference type="PANTHER" id="PTHR18901:SF38">
    <property type="entry name" value="PSEUDOURIDINE-5'-PHOSPHATASE"/>
    <property type="match status" value="1"/>
</dbReference>
<dbReference type="RefSeq" id="WP_317384504.1">
    <property type="nucleotide sequence ID" value="NZ_CP136704.1"/>
</dbReference>
<dbReference type="SFLD" id="SFLDS00003">
    <property type="entry name" value="Haloacid_Dehalogenase"/>
    <property type="match status" value="1"/>
</dbReference>
<dbReference type="Proteomes" id="UP001302666">
    <property type="component" value="Chromosome"/>
</dbReference>
<dbReference type="SUPFAM" id="SSF56784">
    <property type="entry name" value="HAD-like"/>
    <property type="match status" value="1"/>
</dbReference>
<dbReference type="SFLD" id="SFLDG01129">
    <property type="entry name" value="C1.5:_HAD__Beta-PGM__Phosphata"/>
    <property type="match status" value="1"/>
</dbReference>
<protein>
    <submittedName>
        <fullName evidence="1">HAD family phosphatase</fullName>
    </submittedName>
</protein>
<dbReference type="NCBIfam" id="TIGR01509">
    <property type="entry name" value="HAD-SF-IA-v3"/>
    <property type="match status" value="1"/>
</dbReference>
<proteinExistence type="predicted"/>
<keyword evidence="2" id="KW-1185">Reference proteome</keyword>
<dbReference type="InterPro" id="IPR023198">
    <property type="entry name" value="PGP-like_dom2"/>
</dbReference>
<evidence type="ECO:0000313" key="2">
    <source>
        <dbReference type="Proteomes" id="UP001302666"/>
    </source>
</evidence>
<dbReference type="InterPro" id="IPR006439">
    <property type="entry name" value="HAD-SF_hydro_IA"/>
</dbReference>
<sequence>MPTTYPRPALVIFDCDGVLVDSERVFNAVLARNLAGHGLTLDTDQSMTTFAGLAMPEVAASATQMGATLPQDWIDEVYGEAYQTLRDGVPLIPGVMEVIARLDHEGIPCCVVSNGSEEKMRITLTPHGLWDRFHPNAMFSAHTLKVAKPDPGIFLAAAAHFDVQARDCVVIEDSATGARGAARAGMQCFGYAAHDNGAALVAEAAEVFHDMKDLARRLGLS</sequence>
<dbReference type="InterPro" id="IPR036412">
    <property type="entry name" value="HAD-like_sf"/>
</dbReference>
<accession>A0ABZ0HCE4</accession>
<dbReference type="Gene3D" id="3.40.50.1000">
    <property type="entry name" value="HAD superfamily/HAD-like"/>
    <property type="match status" value="1"/>
</dbReference>
<evidence type="ECO:0000313" key="1">
    <source>
        <dbReference type="EMBL" id="WOI32002.1"/>
    </source>
</evidence>
<dbReference type="EMBL" id="CP136704">
    <property type="protein sequence ID" value="WOI32002.1"/>
    <property type="molecule type" value="Genomic_DNA"/>
</dbReference>
<gene>
    <name evidence="1" type="ORF">R1T40_13635</name>
</gene>
<dbReference type="SFLD" id="SFLDG01135">
    <property type="entry name" value="C1.5.6:_HAD__Beta-PGM__Phospha"/>
    <property type="match status" value="1"/>
</dbReference>